<dbReference type="EMBL" id="KB446535">
    <property type="protein sequence ID" value="EME49447.1"/>
    <property type="molecule type" value="Genomic_DNA"/>
</dbReference>
<dbReference type="OrthoDB" id="2565191at2759"/>
<feature type="compositionally biased region" description="Polar residues" evidence="1">
    <location>
        <begin position="18"/>
        <end position="31"/>
    </location>
</feature>
<dbReference type="PANTHER" id="PTHR28054">
    <property type="entry name" value="RNA POLYMERASE I-SPECIFIC TRANSCRIPTION INITIATION FACTOR RRN10"/>
    <property type="match status" value="1"/>
</dbReference>
<accession>N1Q196</accession>
<name>N1Q196_DOTSN</name>
<organism evidence="2 3">
    <name type="scientific">Dothistroma septosporum (strain NZE10 / CBS 128990)</name>
    <name type="common">Red band needle blight fungus</name>
    <name type="synonym">Mycosphaerella pini</name>
    <dbReference type="NCBI Taxonomy" id="675120"/>
    <lineage>
        <taxon>Eukaryota</taxon>
        <taxon>Fungi</taxon>
        <taxon>Dikarya</taxon>
        <taxon>Ascomycota</taxon>
        <taxon>Pezizomycotina</taxon>
        <taxon>Dothideomycetes</taxon>
        <taxon>Dothideomycetidae</taxon>
        <taxon>Mycosphaerellales</taxon>
        <taxon>Mycosphaerellaceae</taxon>
        <taxon>Dothistroma</taxon>
    </lineage>
</organism>
<dbReference type="Proteomes" id="UP000016933">
    <property type="component" value="Unassembled WGS sequence"/>
</dbReference>
<reference evidence="3" key="1">
    <citation type="journal article" date="2012" name="PLoS Genet.">
        <title>The genomes of the fungal plant pathogens Cladosporium fulvum and Dothistroma septosporum reveal adaptation to different hosts and lifestyles but also signatures of common ancestry.</title>
        <authorList>
            <person name="de Wit P.J.G.M."/>
            <person name="van der Burgt A."/>
            <person name="Oekmen B."/>
            <person name="Stergiopoulos I."/>
            <person name="Abd-Elsalam K.A."/>
            <person name="Aerts A.L."/>
            <person name="Bahkali A.H."/>
            <person name="Beenen H.G."/>
            <person name="Chettri P."/>
            <person name="Cox M.P."/>
            <person name="Datema E."/>
            <person name="de Vries R.P."/>
            <person name="Dhillon B."/>
            <person name="Ganley A.R."/>
            <person name="Griffiths S.A."/>
            <person name="Guo Y."/>
            <person name="Hamelin R.C."/>
            <person name="Henrissat B."/>
            <person name="Kabir M.S."/>
            <person name="Jashni M.K."/>
            <person name="Kema G."/>
            <person name="Klaubauf S."/>
            <person name="Lapidus A."/>
            <person name="Levasseur A."/>
            <person name="Lindquist E."/>
            <person name="Mehrabi R."/>
            <person name="Ohm R.A."/>
            <person name="Owen T.J."/>
            <person name="Salamov A."/>
            <person name="Schwelm A."/>
            <person name="Schijlen E."/>
            <person name="Sun H."/>
            <person name="van den Burg H.A."/>
            <person name="van Ham R.C.H.J."/>
            <person name="Zhang S."/>
            <person name="Goodwin S.B."/>
            <person name="Grigoriev I.V."/>
            <person name="Collemare J."/>
            <person name="Bradshaw R.E."/>
        </authorList>
    </citation>
    <scope>NUCLEOTIDE SEQUENCE [LARGE SCALE GENOMIC DNA]</scope>
    <source>
        <strain evidence="3">NZE10 / CBS 128990</strain>
    </source>
</reference>
<reference evidence="2 3" key="2">
    <citation type="journal article" date="2012" name="PLoS Pathog.">
        <title>Diverse lifestyles and strategies of plant pathogenesis encoded in the genomes of eighteen Dothideomycetes fungi.</title>
        <authorList>
            <person name="Ohm R.A."/>
            <person name="Feau N."/>
            <person name="Henrissat B."/>
            <person name="Schoch C.L."/>
            <person name="Horwitz B.A."/>
            <person name="Barry K.W."/>
            <person name="Condon B.J."/>
            <person name="Copeland A.C."/>
            <person name="Dhillon B."/>
            <person name="Glaser F."/>
            <person name="Hesse C.N."/>
            <person name="Kosti I."/>
            <person name="LaButti K."/>
            <person name="Lindquist E.A."/>
            <person name="Lucas S."/>
            <person name="Salamov A.A."/>
            <person name="Bradshaw R.E."/>
            <person name="Ciuffetti L."/>
            <person name="Hamelin R.C."/>
            <person name="Kema G.H.J."/>
            <person name="Lawrence C."/>
            <person name="Scott J.A."/>
            <person name="Spatafora J.W."/>
            <person name="Turgeon B.G."/>
            <person name="de Wit P.J.G.M."/>
            <person name="Zhong S."/>
            <person name="Goodwin S.B."/>
            <person name="Grigoriev I.V."/>
        </authorList>
    </citation>
    <scope>NUCLEOTIDE SEQUENCE [LARGE SCALE GENOMIC DNA]</scope>
    <source>
        <strain evidence="3">NZE10 / CBS 128990</strain>
    </source>
</reference>
<dbReference type="HOGENOM" id="CLU_1261474_0_0_1"/>
<feature type="compositionally biased region" description="Basic and acidic residues" evidence="1">
    <location>
        <begin position="63"/>
        <end position="87"/>
    </location>
</feature>
<feature type="region of interest" description="Disordered" evidence="1">
    <location>
        <begin position="1"/>
        <end position="87"/>
    </location>
</feature>
<feature type="compositionally biased region" description="Basic and acidic residues" evidence="1">
    <location>
        <begin position="35"/>
        <end position="54"/>
    </location>
</feature>
<dbReference type="eggNOG" id="ENOG502S5QF">
    <property type="taxonomic scope" value="Eukaryota"/>
</dbReference>
<dbReference type="PANTHER" id="PTHR28054:SF1">
    <property type="entry name" value="RNA POLYMERASE I-SPECIFIC TRANSCRIPTION INITIATION FACTOR RRN10"/>
    <property type="match status" value="1"/>
</dbReference>
<evidence type="ECO:0000256" key="1">
    <source>
        <dbReference type="SAM" id="MobiDB-lite"/>
    </source>
</evidence>
<evidence type="ECO:0000313" key="2">
    <source>
        <dbReference type="EMBL" id="EME49447.1"/>
    </source>
</evidence>
<keyword evidence="3" id="KW-1185">Reference proteome</keyword>
<dbReference type="STRING" id="675120.N1Q196"/>
<gene>
    <name evidence="2" type="ORF">DOTSEDRAFT_40648</name>
</gene>
<sequence length="219" mass="24319">MSSSREEEPKSSGKKKIQVSSSSRGRTQQSDSSEDGGRDMPVHKHRVAKMEKARPSKKSRRTVSHEADSRTQKRSKHDDDASHLTPELERQQGSLYDAVAGRLSRDGFILSNNVKQPLPPDQALFNHKNAPTRYEENDMYFAHRNLPAGARLPDSDMLKTIHAYASDFYGSKALGDCHEDFKSMDETALIAVGVLLEEAAAHSLGKTGDLAFVQGQKRI</sequence>
<feature type="compositionally biased region" description="Basic and acidic residues" evidence="1">
    <location>
        <begin position="1"/>
        <end position="11"/>
    </location>
</feature>
<evidence type="ECO:0000313" key="3">
    <source>
        <dbReference type="Proteomes" id="UP000016933"/>
    </source>
</evidence>
<dbReference type="GO" id="GO:0006360">
    <property type="term" value="P:transcription by RNA polymerase I"/>
    <property type="evidence" value="ECO:0007669"/>
    <property type="project" value="InterPro"/>
</dbReference>
<protein>
    <submittedName>
        <fullName evidence="2">Uncharacterized protein</fullName>
    </submittedName>
</protein>
<proteinExistence type="predicted"/>
<dbReference type="InterPro" id="IPR022793">
    <property type="entry name" value="Rrn10"/>
</dbReference>
<dbReference type="OMA" id="CHEDFKS"/>
<dbReference type="AlphaFoldDB" id="N1Q196"/>